<keyword evidence="2" id="KW-0325">Glycoprotein</keyword>
<feature type="chain" id="PRO_5044854368" evidence="3">
    <location>
        <begin position="27"/>
        <end position="196"/>
    </location>
</feature>
<evidence type="ECO:0000256" key="3">
    <source>
        <dbReference type="SAM" id="SignalP"/>
    </source>
</evidence>
<keyword evidence="1 3" id="KW-0732">Signal</keyword>
<gene>
    <name evidence="5" type="ORF">Fot_39997</name>
</gene>
<sequence length="196" mass="21830">MMKSITDASFLLLLSSLLSTLKISTATDIINTTQILRDGDTLISSGGRFVLGFFSPGNSNNRYVGIWYANINNITVVWVANRENPVKNNTSGILKVVEPGVLVLLNDTNNIVWSSNMSRAARTPVLQLLDTGNLVLRVANDDRPENFLWKSFDYLTNTFLPDMNFGWNTETGIQSSLTSWKTNDNPTPGDFTFSWI</sequence>
<dbReference type="PANTHER" id="PTHR32444:SF205">
    <property type="match status" value="1"/>
</dbReference>
<evidence type="ECO:0000313" key="5">
    <source>
        <dbReference type="EMBL" id="KAL2496240.1"/>
    </source>
</evidence>
<feature type="domain" description="Bulb-type lectin" evidence="4">
    <location>
        <begin position="27"/>
        <end position="149"/>
    </location>
</feature>
<accession>A0ABD1S693</accession>
<evidence type="ECO:0000256" key="1">
    <source>
        <dbReference type="ARBA" id="ARBA00022729"/>
    </source>
</evidence>
<dbReference type="InterPro" id="IPR036426">
    <property type="entry name" value="Bulb-type_lectin_dom_sf"/>
</dbReference>
<keyword evidence="6" id="KW-1185">Reference proteome</keyword>
<feature type="signal peptide" evidence="3">
    <location>
        <begin position="1"/>
        <end position="26"/>
    </location>
</feature>
<dbReference type="AlphaFoldDB" id="A0ABD1S693"/>
<evidence type="ECO:0000259" key="4">
    <source>
        <dbReference type="PROSITE" id="PS50927"/>
    </source>
</evidence>
<dbReference type="Proteomes" id="UP001604277">
    <property type="component" value="Unassembled WGS sequence"/>
</dbReference>
<comment type="caution">
    <text evidence="5">The sequence shown here is derived from an EMBL/GenBank/DDBJ whole genome shotgun (WGS) entry which is preliminary data.</text>
</comment>
<proteinExistence type="predicted"/>
<name>A0ABD1S693_9LAMI</name>
<dbReference type="EMBL" id="JBFOLJ010000011">
    <property type="protein sequence ID" value="KAL2496240.1"/>
    <property type="molecule type" value="Genomic_DNA"/>
</dbReference>
<evidence type="ECO:0000313" key="6">
    <source>
        <dbReference type="Proteomes" id="UP001604277"/>
    </source>
</evidence>
<dbReference type="Gene3D" id="2.90.10.10">
    <property type="entry name" value="Bulb-type lectin domain"/>
    <property type="match status" value="1"/>
</dbReference>
<dbReference type="Pfam" id="PF01453">
    <property type="entry name" value="B_lectin"/>
    <property type="match status" value="1"/>
</dbReference>
<dbReference type="SUPFAM" id="SSF51110">
    <property type="entry name" value="alpha-D-mannose-specific plant lectins"/>
    <property type="match status" value="1"/>
</dbReference>
<organism evidence="5 6">
    <name type="scientific">Forsythia ovata</name>
    <dbReference type="NCBI Taxonomy" id="205694"/>
    <lineage>
        <taxon>Eukaryota</taxon>
        <taxon>Viridiplantae</taxon>
        <taxon>Streptophyta</taxon>
        <taxon>Embryophyta</taxon>
        <taxon>Tracheophyta</taxon>
        <taxon>Spermatophyta</taxon>
        <taxon>Magnoliopsida</taxon>
        <taxon>eudicotyledons</taxon>
        <taxon>Gunneridae</taxon>
        <taxon>Pentapetalae</taxon>
        <taxon>asterids</taxon>
        <taxon>lamiids</taxon>
        <taxon>Lamiales</taxon>
        <taxon>Oleaceae</taxon>
        <taxon>Forsythieae</taxon>
        <taxon>Forsythia</taxon>
    </lineage>
</organism>
<protein>
    <submittedName>
        <fullName evidence="5">G-type lectin S-receptor-like serine/threonine-protein kinase</fullName>
    </submittedName>
</protein>
<evidence type="ECO:0000256" key="2">
    <source>
        <dbReference type="ARBA" id="ARBA00023180"/>
    </source>
</evidence>
<dbReference type="CDD" id="cd00028">
    <property type="entry name" value="B_lectin"/>
    <property type="match status" value="1"/>
</dbReference>
<dbReference type="PANTHER" id="PTHR32444">
    <property type="entry name" value="BULB-TYPE LECTIN DOMAIN-CONTAINING PROTEIN"/>
    <property type="match status" value="1"/>
</dbReference>
<reference evidence="6" key="1">
    <citation type="submission" date="2024-07" db="EMBL/GenBank/DDBJ databases">
        <title>Two chromosome-level genome assemblies of Korean endemic species Abeliophyllum distichum and Forsythia ovata (Oleaceae).</title>
        <authorList>
            <person name="Jang H."/>
        </authorList>
    </citation>
    <scope>NUCLEOTIDE SEQUENCE [LARGE SCALE GENOMIC DNA]</scope>
</reference>
<dbReference type="SMART" id="SM00108">
    <property type="entry name" value="B_lectin"/>
    <property type="match status" value="1"/>
</dbReference>
<dbReference type="PROSITE" id="PS50927">
    <property type="entry name" value="BULB_LECTIN"/>
    <property type="match status" value="1"/>
</dbReference>
<dbReference type="FunFam" id="2.90.10.10:FF:000004">
    <property type="entry name" value="G-type lectin S-receptor-like serine/threonine-protein kinase"/>
    <property type="match status" value="1"/>
</dbReference>
<dbReference type="InterPro" id="IPR001480">
    <property type="entry name" value="Bulb-type_lectin_dom"/>
</dbReference>